<evidence type="ECO:0000313" key="2">
    <source>
        <dbReference type="Proteomes" id="UP001631987"/>
    </source>
</evidence>
<proteinExistence type="predicted"/>
<dbReference type="EMBL" id="JBJVNW010000005">
    <property type="protein sequence ID" value="MFM9518010.1"/>
    <property type="molecule type" value="Genomic_DNA"/>
</dbReference>
<protein>
    <submittedName>
        <fullName evidence="1">Uncharacterized protein</fullName>
    </submittedName>
</protein>
<keyword evidence="2" id="KW-1185">Reference proteome</keyword>
<name>A0ABW9H792_9PSED</name>
<gene>
    <name evidence="1" type="ORF">ACKKH4_12230</name>
</gene>
<comment type="caution">
    <text evidence="1">The sequence shown here is derived from an EMBL/GenBank/DDBJ whole genome shotgun (WGS) entry which is preliminary data.</text>
</comment>
<organism evidence="1 2">
    <name type="scientific">Pseudomonas monachiensis</name>
    <dbReference type="NCBI Taxonomy" id="3060212"/>
    <lineage>
        <taxon>Bacteria</taxon>
        <taxon>Pseudomonadati</taxon>
        <taxon>Pseudomonadota</taxon>
        <taxon>Gammaproteobacteria</taxon>
        <taxon>Pseudomonadales</taxon>
        <taxon>Pseudomonadaceae</taxon>
        <taxon>Pseudomonas</taxon>
    </lineage>
</organism>
<dbReference type="Proteomes" id="UP001631987">
    <property type="component" value="Unassembled WGS sequence"/>
</dbReference>
<evidence type="ECO:0000313" key="1">
    <source>
        <dbReference type="EMBL" id="MFM9518010.1"/>
    </source>
</evidence>
<accession>A0ABW9H792</accession>
<reference evidence="1 2" key="1">
    <citation type="submission" date="2024-12" db="EMBL/GenBank/DDBJ databases">
        <title>Pseudomonas species isolated from Lotus nodules promote plant growth.</title>
        <authorList>
            <person name="Yu Y.-H."/>
            <person name="Kurtenbach J."/>
            <person name="Crosbie D."/>
            <person name="Brachmann A."/>
            <person name="Marin M."/>
        </authorList>
    </citation>
    <scope>NUCLEOTIDE SEQUENCE [LARGE SCALE GENOMIC DNA]</scope>
    <source>
        <strain evidence="1 2">PLb12A</strain>
    </source>
</reference>
<dbReference type="RefSeq" id="WP_056725384.1">
    <property type="nucleotide sequence ID" value="NZ_CP178857.1"/>
</dbReference>
<sequence>MNKDIVFLVAGDPLSISTDIPAFWRKEALNSLLYSRLYANSKVDRFVAPDQWYKDFSNAMEKVKWRREAYKSYSFEPEVGAVVVLQDLVGARLGSLFGLSQAPQFERLMASVEDSLNTEVVGAKLRQRAVVSAPGEKDSVISTIALQLSFVGAGPAVYSAFVHFGTIEDVEVDFINQRFVGEHIVGKVSIDVSKQLLNKAGYEKDRMLDQILSKLPDSTDKYVFDITSQRI</sequence>